<feature type="region of interest" description="Disordered" evidence="1">
    <location>
        <begin position="74"/>
        <end position="93"/>
    </location>
</feature>
<keyword evidence="3" id="KW-1185">Reference proteome</keyword>
<dbReference type="RefSeq" id="WP_187222298.1">
    <property type="nucleotide sequence ID" value="NZ_JABVED010000011.1"/>
</dbReference>
<dbReference type="Proteomes" id="UP000734823">
    <property type="component" value="Unassembled WGS sequence"/>
</dbReference>
<proteinExistence type="predicted"/>
<name>A0ABR7L9Z4_9PSEU</name>
<gene>
    <name evidence="2" type="ORF">GPZ80_20210</name>
</gene>
<organism evidence="2 3">
    <name type="scientific">Actinokineospora xionganensis</name>
    <dbReference type="NCBI Taxonomy" id="2684470"/>
    <lineage>
        <taxon>Bacteria</taxon>
        <taxon>Bacillati</taxon>
        <taxon>Actinomycetota</taxon>
        <taxon>Actinomycetes</taxon>
        <taxon>Pseudonocardiales</taxon>
        <taxon>Pseudonocardiaceae</taxon>
        <taxon>Actinokineospora</taxon>
    </lineage>
</organism>
<dbReference type="EMBL" id="JABVED010000011">
    <property type="protein sequence ID" value="MBC6449492.1"/>
    <property type="molecule type" value="Genomic_DNA"/>
</dbReference>
<feature type="compositionally biased region" description="Pro residues" evidence="1">
    <location>
        <begin position="78"/>
        <end position="92"/>
    </location>
</feature>
<comment type="caution">
    <text evidence="2">The sequence shown here is derived from an EMBL/GenBank/DDBJ whole genome shotgun (WGS) entry which is preliminary data.</text>
</comment>
<dbReference type="InterPro" id="IPR046282">
    <property type="entry name" value="DUF6319"/>
</dbReference>
<dbReference type="Pfam" id="PF19844">
    <property type="entry name" value="DUF6319"/>
    <property type="match status" value="1"/>
</dbReference>
<reference evidence="2 3" key="1">
    <citation type="submission" date="2020-06" db="EMBL/GenBank/DDBJ databases">
        <title>Actinokineospora xiongansis sp. nov., isolated from soil of Baiyangdian.</title>
        <authorList>
            <person name="Zhang X."/>
        </authorList>
    </citation>
    <scope>NUCLEOTIDE SEQUENCE [LARGE SCALE GENOMIC DNA]</scope>
    <source>
        <strain evidence="2 3">HBU206404</strain>
    </source>
</reference>
<evidence type="ECO:0000313" key="2">
    <source>
        <dbReference type="EMBL" id="MBC6449492.1"/>
    </source>
</evidence>
<protein>
    <submittedName>
        <fullName evidence="2">Uncharacterized protein</fullName>
    </submittedName>
</protein>
<evidence type="ECO:0000256" key="1">
    <source>
        <dbReference type="SAM" id="MobiDB-lite"/>
    </source>
</evidence>
<sequence>MARVASLSTEEVERLRNDVAAGKPAGVWFTAAAVGVTAGQSGKVIGFTEPAEGDFIQVRPTGSRDELTFSPAELTLVKPPPKPKQAPPPPVAAKPVAAAMPEVVVGIEPAPVVRKPPPHKPAEVTVTLHSTLEGEWTVDVVVGKKRVVRWEPVPAGDVARAAKSLPSGVGEAIGTALESAKRRQLARVEQLKAELDAAQRALRDLG</sequence>
<evidence type="ECO:0000313" key="3">
    <source>
        <dbReference type="Proteomes" id="UP000734823"/>
    </source>
</evidence>
<accession>A0ABR7L9Z4</accession>